<accession>A0A9K3J0X4</accession>
<sequence>MLSSVCFPKDYSYLGFLHLYLNYDFRSYLKIPLGFNCYLSIPLGLICYLRIPLGFICYLSIPLHFFFYLRIPLGFVFAYGYLKDHEYEYEYEQENPKMNQQRIECNLTMSYDRVIASVSFAFEIELAFLVLISSGPERMCTSFLLVSFKTESLCFNGVGKLLIVRFLLLNTSSFVRGDSILATAIASTFFRTTGTNFCCFSSGSCAFGVGSLTF</sequence>
<reference evidence="1" key="1">
    <citation type="journal article" date="2017" name="Nature">
        <title>The sunflower genome provides insights into oil metabolism, flowering and Asterid evolution.</title>
        <authorList>
            <person name="Badouin H."/>
            <person name="Gouzy J."/>
            <person name="Grassa C.J."/>
            <person name="Murat F."/>
            <person name="Staton S.E."/>
            <person name="Cottret L."/>
            <person name="Lelandais-Briere C."/>
            <person name="Owens G.L."/>
            <person name="Carrere S."/>
            <person name="Mayjonade B."/>
            <person name="Legrand L."/>
            <person name="Gill N."/>
            <person name="Kane N.C."/>
            <person name="Bowers J.E."/>
            <person name="Hubner S."/>
            <person name="Bellec A."/>
            <person name="Berard A."/>
            <person name="Berges H."/>
            <person name="Blanchet N."/>
            <person name="Boniface M.C."/>
            <person name="Brunel D."/>
            <person name="Catrice O."/>
            <person name="Chaidir N."/>
            <person name="Claudel C."/>
            <person name="Donnadieu C."/>
            <person name="Faraut T."/>
            <person name="Fievet G."/>
            <person name="Helmstetter N."/>
            <person name="King M."/>
            <person name="Knapp S.J."/>
            <person name="Lai Z."/>
            <person name="Le Paslier M.C."/>
            <person name="Lippi Y."/>
            <person name="Lorenzon L."/>
            <person name="Mandel J.R."/>
            <person name="Marage G."/>
            <person name="Marchand G."/>
            <person name="Marquand E."/>
            <person name="Bret-Mestries E."/>
            <person name="Morien E."/>
            <person name="Nambeesan S."/>
            <person name="Nguyen T."/>
            <person name="Pegot-Espagnet P."/>
            <person name="Pouilly N."/>
            <person name="Raftis F."/>
            <person name="Sallet E."/>
            <person name="Schiex T."/>
            <person name="Thomas J."/>
            <person name="Vandecasteele C."/>
            <person name="Vares D."/>
            <person name="Vear F."/>
            <person name="Vautrin S."/>
            <person name="Crespi M."/>
            <person name="Mangin B."/>
            <person name="Burke J.M."/>
            <person name="Salse J."/>
            <person name="Munos S."/>
            <person name="Vincourt P."/>
            <person name="Rieseberg L.H."/>
            <person name="Langlade N.B."/>
        </authorList>
    </citation>
    <scope>NUCLEOTIDE SEQUENCE</scope>
    <source>
        <tissue evidence="1">Leaves</tissue>
    </source>
</reference>
<dbReference type="Proteomes" id="UP000215914">
    <property type="component" value="Unassembled WGS sequence"/>
</dbReference>
<evidence type="ECO:0000313" key="2">
    <source>
        <dbReference type="Proteomes" id="UP000215914"/>
    </source>
</evidence>
<dbReference type="EMBL" id="MNCJ02000320">
    <property type="protein sequence ID" value="KAF5806743.1"/>
    <property type="molecule type" value="Genomic_DNA"/>
</dbReference>
<comment type="caution">
    <text evidence="1">The sequence shown here is derived from an EMBL/GenBank/DDBJ whole genome shotgun (WGS) entry which is preliminary data.</text>
</comment>
<reference evidence="1" key="2">
    <citation type="submission" date="2020-06" db="EMBL/GenBank/DDBJ databases">
        <title>Helianthus annuus Genome sequencing and assembly Release 2.</title>
        <authorList>
            <person name="Gouzy J."/>
            <person name="Langlade N."/>
            <person name="Munos S."/>
        </authorList>
    </citation>
    <scope>NUCLEOTIDE SEQUENCE</scope>
    <source>
        <tissue evidence="1">Leaves</tissue>
    </source>
</reference>
<protein>
    <submittedName>
        <fullName evidence="1">Uncharacterized protein</fullName>
    </submittedName>
</protein>
<dbReference type="AlphaFoldDB" id="A0A9K3J0X4"/>
<name>A0A9K3J0X4_HELAN</name>
<evidence type="ECO:0000313" key="1">
    <source>
        <dbReference type="EMBL" id="KAF5806743.1"/>
    </source>
</evidence>
<dbReference type="Gramene" id="mRNA:HanXRQr2_Chr05g0225161">
    <property type="protein sequence ID" value="mRNA:HanXRQr2_Chr05g0225161"/>
    <property type="gene ID" value="HanXRQr2_Chr05g0225161"/>
</dbReference>
<organism evidence="1 2">
    <name type="scientific">Helianthus annuus</name>
    <name type="common">Common sunflower</name>
    <dbReference type="NCBI Taxonomy" id="4232"/>
    <lineage>
        <taxon>Eukaryota</taxon>
        <taxon>Viridiplantae</taxon>
        <taxon>Streptophyta</taxon>
        <taxon>Embryophyta</taxon>
        <taxon>Tracheophyta</taxon>
        <taxon>Spermatophyta</taxon>
        <taxon>Magnoliopsida</taxon>
        <taxon>eudicotyledons</taxon>
        <taxon>Gunneridae</taxon>
        <taxon>Pentapetalae</taxon>
        <taxon>asterids</taxon>
        <taxon>campanulids</taxon>
        <taxon>Asterales</taxon>
        <taxon>Asteraceae</taxon>
        <taxon>Asteroideae</taxon>
        <taxon>Heliantheae alliance</taxon>
        <taxon>Heliantheae</taxon>
        <taxon>Helianthus</taxon>
    </lineage>
</organism>
<proteinExistence type="predicted"/>
<gene>
    <name evidence="1" type="ORF">HanXRQr2_Chr05g0225161</name>
</gene>
<keyword evidence="2" id="KW-1185">Reference proteome</keyword>